<accession>A0ABQ7H333</accession>
<reference evidence="1" key="1">
    <citation type="submission" date="2017-08" db="EMBL/GenBank/DDBJ databases">
        <authorList>
            <person name="Polle J.E."/>
            <person name="Barry K."/>
            <person name="Cushman J."/>
            <person name="Schmutz J."/>
            <person name="Tran D."/>
            <person name="Hathwaick L.T."/>
            <person name="Yim W.C."/>
            <person name="Jenkins J."/>
            <person name="Mckie-Krisberg Z.M."/>
            <person name="Prochnik S."/>
            <person name="Lindquist E."/>
            <person name="Dockter R.B."/>
            <person name="Adam C."/>
            <person name="Molina H."/>
            <person name="Bunkerborg J."/>
            <person name="Jin E."/>
            <person name="Buchheim M."/>
            <person name="Magnuson J."/>
        </authorList>
    </citation>
    <scope>NUCLEOTIDE SEQUENCE</scope>
    <source>
        <strain evidence="1">CCAP 19/18</strain>
    </source>
</reference>
<evidence type="ECO:0000313" key="1">
    <source>
        <dbReference type="EMBL" id="KAF5841279.1"/>
    </source>
</evidence>
<comment type="caution">
    <text evidence="1">The sequence shown here is derived from an EMBL/GenBank/DDBJ whole genome shotgun (WGS) entry which is preliminary data.</text>
</comment>
<dbReference type="Gene3D" id="1.10.490.10">
    <property type="entry name" value="Globins"/>
    <property type="match status" value="1"/>
</dbReference>
<dbReference type="EMBL" id="MU069490">
    <property type="protein sequence ID" value="KAF5841279.1"/>
    <property type="molecule type" value="Genomic_DNA"/>
</dbReference>
<dbReference type="InterPro" id="IPR009050">
    <property type="entry name" value="Globin-like_sf"/>
</dbReference>
<dbReference type="Proteomes" id="UP000815325">
    <property type="component" value="Unassembled WGS sequence"/>
</dbReference>
<sequence length="141" mass="16077">MAHHRARLQAPGSTADDGNHKVFSKEVAMKKVTDLLFAKIFADAQLVPFFEGMCAAGLRHKQETMMEILFGGSTEKIDLREYHYDLIKFRGLSEHHHELMCKHFQEVMDELGSVLPHETKTSAIAAMRAQRTHFRPMKPGE</sequence>
<evidence type="ECO:0000313" key="2">
    <source>
        <dbReference type="Proteomes" id="UP000815325"/>
    </source>
</evidence>
<gene>
    <name evidence="1" type="ORF">DUNSADRAFT_13733</name>
</gene>
<proteinExistence type="predicted"/>
<name>A0ABQ7H333_DUNSA</name>
<organism evidence="1 2">
    <name type="scientific">Dunaliella salina</name>
    <name type="common">Green alga</name>
    <name type="synonym">Protococcus salinus</name>
    <dbReference type="NCBI Taxonomy" id="3046"/>
    <lineage>
        <taxon>Eukaryota</taxon>
        <taxon>Viridiplantae</taxon>
        <taxon>Chlorophyta</taxon>
        <taxon>core chlorophytes</taxon>
        <taxon>Chlorophyceae</taxon>
        <taxon>CS clade</taxon>
        <taxon>Chlamydomonadales</taxon>
        <taxon>Dunaliellaceae</taxon>
        <taxon>Dunaliella</taxon>
    </lineage>
</organism>
<dbReference type="SUPFAM" id="SSF46458">
    <property type="entry name" value="Globin-like"/>
    <property type="match status" value="1"/>
</dbReference>
<protein>
    <recommendedName>
        <fullName evidence="3">Globin</fullName>
    </recommendedName>
</protein>
<evidence type="ECO:0008006" key="3">
    <source>
        <dbReference type="Google" id="ProtNLM"/>
    </source>
</evidence>
<keyword evidence="2" id="KW-1185">Reference proteome</keyword>
<dbReference type="InterPro" id="IPR012292">
    <property type="entry name" value="Globin/Proto"/>
</dbReference>